<protein>
    <submittedName>
        <fullName evidence="3">DUF4339 domain-containing protein</fullName>
    </submittedName>
</protein>
<name>A0A6N8J7R2_9BACT</name>
<dbReference type="InterPro" id="IPR036013">
    <property type="entry name" value="Band_7/SPFH_dom_sf"/>
</dbReference>
<proteinExistence type="predicted"/>
<evidence type="ECO:0000313" key="3">
    <source>
        <dbReference type="EMBL" id="MVT41113.1"/>
    </source>
</evidence>
<evidence type="ECO:0000259" key="2">
    <source>
        <dbReference type="Pfam" id="PF14237"/>
    </source>
</evidence>
<dbReference type="Pfam" id="PF14237">
    <property type="entry name" value="GYF_2"/>
    <property type="match status" value="1"/>
</dbReference>
<gene>
    <name evidence="3" type="ORF">GO495_11015</name>
</gene>
<accession>A0A6N8J7R2</accession>
<feature type="domain" description="SPFH" evidence="1">
    <location>
        <begin position="26"/>
        <end position="236"/>
    </location>
</feature>
<dbReference type="Pfam" id="PF13421">
    <property type="entry name" value="Band_7_1"/>
    <property type="match status" value="1"/>
</dbReference>
<sequence>MGLFDKLRNEFIDIIEWVDTSNDTIVWKFPRYQNEIKMNAKLTVRESQLAVFMNEGVIADVFKPGMYTLTTENMPILTTLKGWKYGFNSPYKADVFFVSTRQFVNQKWGTRNPVMLRDAEFGPVRLRAFGSFAFRVQDAGKFIKEVAATNPEFTVEGVNEQLRNVAITRGMDAIAQAKIPVLDLAANYDEVSALITTKIQPEFNELGLELTKFLIENISLPPEVEAVMDKRSSMGIVGNLGAYAQFQAANAMEQAASNPNGGGLAGAGLGAGVGMAIGGQLGNIFQPNTVQQQQANDGPPPLPGAVQFFAAVNGQQAGPYTMEQLSQLVAAGTINQQSQVWKKGMAAWAVASTVPELADLFNNVPPPLPSV</sequence>
<dbReference type="EMBL" id="WRXO01000002">
    <property type="protein sequence ID" value="MVT41113.1"/>
    <property type="molecule type" value="Genomic_DNA"/>
</dbReference>
<evidence type="ECO:0000259" key="1">
    <source>
        <dbReference type="Pfam" id="PF13421"/>
    </source>
</evidence>
<feature type="domain" description="GYF" evidence="2">
    <location>
        <begin position="309"/>
        <end position="357"/>
    </location>
</feature>
<dbReference type="PANTHER" id="PTHR37826:SF2">
    <property type="entry name" value="ZINC-RIBBON DOMAIN-CONTAINING PROTEIN"/>
    <property type="match status" value="1"/>
</dbReference>
<dbReference type="OrthoDB" id="9764015at2"/>
<dbReference type="InterPro" id="IPR025640">
    <property type="entry name" value="GYF_2"/>
</dbReference>
<dbReference type="InterPro" id="IPR033880">
    <property type="entry name" value="SPFH_YdjI"/>
</dbReference>
<dbReference type="Proteomes" id="UP000468388">
    <property type="component" value="Unassembled WGS sequence"/>
</dbReference>
<organism evidence="3 4">
    <name type="scientific">Chitinophaga oryziterrae</name>
    <dbReference type="NCBI Taxonomy" id="1031224"/>
    <lineage>
        <taxon>Bacteria</taxon>
        <taxon>Pseudomonadati</taxon>
        <taxon>Bacteroidota</taxon>
        <taxon>Chitinophagia</taxon>
        <taxon>Chitinophagales</taxon>
        <taxon>Chitinophagaceae</taxon>
        <taxon>Chitinophaga</taxon>
    </lineage>
</organism>
<dbReference type="AlphaFoldDB" id="A0A6N8J7R2"/>
<keyword evidence="4" id="KW-1185">Reference proteome</keyword>
<reference evidence="3 4" key="1">
    <citation type="submission" date="2019-12" db="EMBL/GenBank/DDBJ databases">
        <title>The draft genomic sequence of strain Chitinophaga oryziterrae JCM 16595.</title>
        <authorList>
            <person name="Zhang X."/>
        </authorList>
    </citation>
    <scope>NUCLEOTIDE SEQUENCE [LARGE SCALE GENOMIC DNA]</scope>
    <source>
        <strain evidence="3 4">JCM 16595</strain>
    </source>
</reference>
<dbReference type="PANTHER" id="PTHR37826">
    <property type="entry name" value="FLOTILLIN BAND_7_5 DOMAIN PROTEIN"/>
    <property type="match status" value="1"/>
</dbReference>
<dbReference type="RefSeq" id="WP_157299726.1">
    <property type="nucleotide sequence ID" value="NZ_BAAAZB010000010.1"/>
</dbReference>
<dbReference type="SUPFAM" id="SSF117892">
    <property type="entry name" value="Band 7/SPFH domain"/>
    <property type="match status" value="1"/>
</dbReference>
<dbReference type="Gene3D" id="3.30.479.30">
    <property type="entry name" value="Band 7 domain"/>
    <property type="match status" value="1"/>
</dbReference>
<dbReference type="CDD" id="cd03408">
    <property type="entry name" value="SPFH_like_u1"/>
    <property type="match status" value="1"/>
</dbReference>
<evidence type="ECO:0000313" key="4">
    <source>
        <dbReference type="Proteomes" id="UP000468388"/>
    </source>
</evidence>
<comment type="caution">
    <text evidence="3">The sequence shown here is derived from an EMBL/GenBank/DDBJ whole genome shotgun (WGS) entry which is preliminary data.</text>
</comment>